<name>A0A081FXK6_9GAMM</name>
<dbReference type="EMBL" id="JMQN01000040">
    <property type="protein sequence ID" value="KEA63261.1"/>
    <property type="molecule type" value="Genomic_DNA"/>
</dbReference>
<organism evidence="6 7">
    <name type="scientific">Marinobacterium lacunae</name>
    <dbReference type="NCBI Taxonomy" id="1232683"/>
    <lineage>
        <taxon>Bacteria</taxon>
        <taxon>Pseudomonadati</taxon>
        <taxon>Pseudomonadota</taxon>
        <taxon>Gammaproteobacteria</taxon>
        <taxon>Oceanospirillales</taxon>
        <taxon>Oceanospirillaceae</taxon>
        <taxon>Marinobacterium</taxon>
    </lineage>
</organism>
<dbReference type="InterPro" id="IPR014340">
    <property type="entry name" value="LptA"/>
</dbReference>
<dbReference type="GO" id="GO:0017089">
    <property type="term" value="F:glycolipid transfer activity"/>
    <property type="evidence" value="ECO:0007669"/>
    <property type="project" value="TreeGrafter"/>
</dbReference>
<keyword evidence="7" id="KW-1185">Reference proteome</keyword>
<reference evidence="6 7" key="1">
    <citation type="submission" date="2014-04" db="EMBL/GenBank/DDBJ databases">
        <title>Marinobacterium kochiensis sp. nov., isolated from sediment sample collected from Kochi backwaters in Kerala, India.</title>
        <authorList>
            <person name="Singh A."/>
            <person name="Pinnaka A.K."/>
        </authorList>
    </citation>
    <scope>NUCLEOTIDE SEQUENCE [LARGE SCALE GENOMIC DNA]</scope>
    <source>
        <strain evidence="6 7">AK27</strain>
    </source>
</reference>
<dbReference type="Pfam" id="PF03968">
    <property type="entry name" value="LptD_N"/>
    <property type="match status" value="1"/>
</dbReference>
<comment type="similarity">
    <text evidence="4">Belongs to the LptA family.</text>
</comment>
<comment type="subunit">
    <text evidence="4">Component of the lipopolysaccharide transport and assembly complex.</text>
</comment>
<protein>
    <recommendedName>
        <fullName evidence="4">Lipopolysaccharide export system protein LptA</fullName>
    </recommendedName>
</protein>
<dbReference type="eggNOG" id="COG1934">
    <property type="taxonomic scope" value="Bacteria"/>
</dbReference>
<evidence type="ECO:0000256" key="1">
    <source>
        <dbReference type="ARBA" id="ARBA00022448"/>
    </source>
</evidence>
<comment type="subcellular location">
    <subcellularLocation>
        <location evidence="4">Periplasm</location>
    </subcellularLocation>
</comment>
<dbReference type="GO" id="GO:0001530">
    <property type="term" value="F:lipopolysaccharide binding"/>
    <property type="evidence" value="ECO:0007669"/>
    <property type="project" value="InterPro"/>
</dbReference>
<dbReference type="RefSeq" id="WP_051692966.1">
    <property type="nucleotide sequence ID" value="NZ_JMQN01000040.1"/>
</dbReference>
<dbReference type="GO" id="GO:0030288">
    <property type="term" value="C:outer membrane-bounded periplasmic space"/>
    <property type="evidence" value="ECO:0007669"/>
    <property type="project" value="TreeGrafter"/>
</dbReference>
<dbReference type="PANTHER" id="PTHR36504:SF1">
    <property type="entry name" value="LIPOPOLYSACCHARIDE EXPORT SYSTEM PROTEIN LPTA"/>
    <property type="match status" value="1"/>
</dbReference>
<dbReference type="HAMAP" id="MF_01914">
    <property type="entry name" value="LPS_assembly_LptA"/>
    <property type="match status" value="1"/>
</dbReference>
<feature type="signal peptide" evidence="4">
    <location>
        <begin position="1"/>
        <end position="25"/>
    </location>
</feature>
<evidence type="ECO:0000313" key="6">
    <source>
        <dbReference type="EMBL" id="KEA63261.1"/>
    </source>
</evidence>
<dbReference type="GO" id="GO:0043165">
    <property type="term" value="P:Gram-negative-bacterium-type cell outer membrane assembly"/>
    <property type="evidence" value="ECO:0007669"/>
    <property type="project" value="UniProtKB-UniRule"/>
</dbReference>
<dbReference type="InterPro" id="IPR052037">
    <property type="entry name" value="LPS_export_LptA"/>
</dbReference>
<dbReference type="Gene3D" id="2.60.450.10">
    <property type="entry name" value="Lipopolysaccharide (LPS) transport protein A like domain"/>
    <property type="match status" value="1"/>
</dbReference>
<keyword evidence="1 4" id="KW-0813">Transport</keyword>
<keyword evidence="3 4" id="KW-0574">Periplasm</keyword>
<feature type="chain" id="PRO_5008981885" description="Lipopolysaccharide export system protein LptA" evidence="4">
    <location>
        <begin position="26"/>
        <end position="175"/>
    </location>
</feature>
<evidence type="ECO:0000259" key="5">
    <source>
        <dbReference type="Pfam" id="PF03968"/>
    </source>
</evidence>
<dbReference type="NCBIfam" id="TIGR03002">
    <property type="entry name" value="outer_YhbN_LptA"/>
    <property type="match status" value="1"/>
</dbReference>
<gene>
    <name evidence="4" type="primary">lptA</name>
    <name evidence="6" type="ORF">ADIMK_2785</name>
</gene>
<feature type="domain" description="Organic solvent tolerance-like N-terminal" evidence="5">
    <location>
        <begin position="35"/>
        <end position="145"/>
    </location>
</feature>
<sequence length="175" mass="19282" precursor="true">MRLNRLFQATLCCLLLSGVAESTLALPEDRSQPIHISANSASINEKTGVTVYSGQVEISQGSMKIRGDRVELYRSADGDVNRIVSIGKPAEFEQQPKASDPVTHAYGLRMEYKINSQQVTISEQAKVEQGQDTFTGERIVYNMDKAIVDAYSSESGDQRVKMVIQPKSSRNGLNP</sequence>
<evidence type="ECO:0000256" key="4">
    <source>
        <dbReference type="HAMAP-Rule" id="MF_01914"/>
    </source>
</evidence>
<evidence type="ECO:0000256" key="2">
    <source>
        <dbReference type="ARBA" id="ARBA00022729"/>
    </source>
</evidence>
<dbReference type="PATRIC" id="fig|1232683.4.peg.2740"/>
<evidence type="ECO:0000256" key="3">
    <source>
        <dbReference type="ARBA" id="ARBA00022764"/>
    </source>
</evidence>
<comment type="caution">
    <text evidence="6">The sequence shown here is derived from an EMBL/GenBank/DDBJ whole genome shotgun (WGS) entry which is preliminary data.</text>
</comment>
<dbReference type="AlphaFoldDB" id="A0A081FXK6"/>
<dbReference type="OrthoDB" id="9795964at2"/>
<keyword evidence="2 4" id="KW-0732">Signal</keyword>
<dbReference type="GO" id="GO:0015920">
    <property type="term" value="P:lipopolysaccharide transport"/>
    <property type="evidence" value="ECO:0007669"/>
    <property type="project" value="UniProtKB-UniRule"/>
</dbReference>
<evidence type="ECO:0000313" key="7">
    <source>
        <dbReference type="Proteomes" id="UP000028252"/>
    </source>
</evidence>
<dbReference type="STRING" id="1232683.ADIMK_2785"/>
<proteinExistence type="inferred from homology"/>
<accession>A0A081FXK6</accession>
<comment type="function">
    <text evidence="4">Involved in the assembly of lipopolysaccharide (LPS). Required for the translocation of LPS from the inner membrane to the outer membrane. May form a bridge between the inner membrane and the outer membrane, via interactions with LptC and LptD, thereby facilitating LPS transfer across the periplasm.</text>
</comment>
<dbReference type="PANTHER" id="PTHR36504">
    <property type="entry name" value="LIPOPOLYSACCHARIDE EXPORT SYSTEM PROTEIN LPTA"/>
    <property type="match status" value="1"/>
</dbReference>
<dbReference type="InterPro" id="IPR005653">
    <property type="entry name" value="OstA-like_N"/>
</dbReference>
<dbReference type="Proteomes" id="UP000028252">
    <property type="component" value="Unassembled WGS sequence"/>
</dbReference>
<dbReference type="GO" id="GO:0009279">
    <property type="term" value="C:cell outer membrane"/>
    <property type="evidence" value="ECO:0007669"/>
    <property type="project" value="TreeGrafter"/>
</dbReference>